<reference evidence="2 3" key="1">
    <citation type="submission" date="2020-02" db="EMBL/GenBank/DDBJ databases">
        <title>Whole-genome analyses of novel actinobacteria.</title>
        <authorList>
            <person name="Sahin N."/>
            <person name="Tokatli A."/>
        </authorList>
    </citation>
    <scope>NUCLEOTIDE SEQUENCE [LARGE SCALE GENOMIC DNA]</scope>
    <source>
        <strain evidence="2 3">YC419</strain>
    </source>
</reference>
<dbReference type="Proteomes" id="UP001518140">
    <property type="component" value="Unassembled WGS sequence"/>
</dbReference>
<feature type="compositionally biased region" description="Basic and acidic residues" evidence="1">
    <location>
        <begin position="44"/>
        <end position="62"/>
    </location>
</feature>
<dbReference type="EMBL" id="JAAKZX010000170">
    <property type="protein sequence ID" value="NGO47249.1"/>
    <property type="molecule type" value="Genomic_DNA"/>
</dbReference>
<dbReference type="Pfam" id="PF04328">
    <property type="entry name" value="Sel_put"/>
    <property type="match status" value="1"/>
</dbReference>
<proteinExistence type="predicted"/>
<organism evidence="2 3">
    <name type="scientific">Streptomyces ureilyticus</name>
    <dbReference type="NCBI Taxonomy" id="1775131"/>
    <lineage>
        <taxon>Bacteria</taxon>
        <taxon>Bacillati</taxon>
        <taxon>Actinomycetota</taxon>
        <taxon>Actinomycetes</taxon>
        <taxon>Kitasatosporales</taxon>
        <taxon>Streptomycetaceae</taxon>
        <taxon>Streptomyces</taxon>
    </lineage>
</organism>
<protein>
    <submittedName>
        <fullName evidence="2">YbdD/YjiX family protein</fullName>
    </submittedName>
</protein>
<evidence type="ECO:0000313" key="3">
    <source>
        <dbReference type="Proteomes" id="UP001518140"/>
    </source>
</evidence>
<gene>
    <name evidence="2" type="ORF">G6048_35855</name>
</gene>
<keyword evidence="3" id="KW-1185">Reference proteome</keyword>
<sequence>MSLGRLLTGVSWYLREITGAADYERYCERHRIRHPNVPVPNRSAYERERARHREENPQSRCC</sequence>
<comment type="caution">
    <text evidence="2">The sequence shown here is derived from an EMBL/GenBank/DDBJ whole genome shotgun (WGS) entry which is preliminary data.</text>
</comment>
<name>A0ABX0E1Z5_9ACTN</name>
<feature type="region of interest" description="Disordered" evidence="1">
    <location>
        <begin position="35"/>
        <end position="62"/>
    </location>
</feature>
<dbReference type="RefSeq" id="WP_165343771.1">
    <property type="nucleotide sequence ID" value="NZ_JAAKZX010000170.1"/>
</dbReference>
<accession>A0ABX0E1Z5</accession>
<dbReference type="InterPro" id="IPR007423">
    <property type="entry name" value="Sel_put"/>
</dbReference>
<evidence type="ECO:0000256" key="1">
    <source>
        <dbReference type="SAM" id="MobiDB-lite"/>
    </source>
</evidence>
<evidence type="ECO:0000313" key="2">
    <source>
        <dbReference type="EMBL" id="NGO47249.1"/>
    </source>
</evidence>